<keyword evidence="3" id="KW-1185">Reference proteome</keyword>
<dbReference type="AlphaFoldDB" id="A0A173LRQ8"/>
<dbReference type="PANTHER" id="PTHR47245">
    <property type="entry name" value="PEPTIDYLPROLYL ISOMERASE"/>
    <property type="match status" value="1"/>
</dbReference>
<dbReference type="KEGG" id="dtm:BJL86_3251"/>
<protein>
    <submittedName>
        <fullName evidence="2">Chaperone SurA</fullName>
    </submittedName>
</protein>
<evidence type="ECO:0000256" key="1">
    <source>
        <dbReference type="SAM" id="MobiDB-lite"/>
    </source>
</evidence>
<name>A0A173LRQ8_9ACTN</name>
<gene>
    <name evidence="2" type="ORF">BJL86_3251</name>
</gene>
<dbReference type="PROSITE" id="PS51257">
    <property type="entry name" value="PROKAR_LIPOPROTEIN"/>
    <property type="match status" value="1"/>
</dbReference>
<accession>A0A173LRQ8</accession>
<feature type="region of interest" description="Disordered" evidence="1">
    <location>
        <begin position="20"/>
        <end position="68"/>
    </location>
</feature>
<dbReference type="Pfam" id="PF13624">
    <property type="entry name" value="SurA_N_3"/>
    <property type="match status" value="1"/>
</dbReference>
<feature type="compositionally biased region" description="Low complexity" evidence="1">
    <location>
        <begin position="202"/>
        <end position="223"/>
    </location>
</feature>
<evidence type="ECO:0000313" key="2">
    <source>
        <dbReference type="EMBL" id="ANI94010.1"/>
    </source>
</evidence>
<feature type="region of interest" description="Disordered" evidence="1">
    <location>
        <begin position="193"/>
        <end position="230"/>
    </location>
</feature>
<proteinExistence type="predicted"/>
<dbReference type="Proteomes" id="UP000186104">
    <property type="component" value="Chromosome"/>
</dbReference>
<reference evidence="2 3" key="1">
    <citation type="submission" date="2016-06" db="EMBL/GenBank/DDBJ databases">
        <title>Complete genome sequence of a saline-alkali tolerant type strain Dietzia timorensis ID05-A0528T.</title>
        <authorList>
            <person name="Wu X."/>
        </authorList>
    </citation>
    <scope>NUCLEOTIDE SEQUENCE [LARGE SCALE GENOMIC DNA]</scope>
    <source>
        <strain evidence="2 3">ID05-A0528</strain>
    </source>
</reference>
<dbReference type="RefSeq" id="WP_067475551.1">
    <property type="nucleotide sequence ID" value="NZ_CP015961.1"/>
</dbReference>
<dbReference type="STRING" id="499555.BJL86_3251"/>
<dbReference type="InterPro" id="IPR050245">
    <property type="entry name" value="PrsA_foldase"/>
</dbReference>
<dbReference type="InterPro" id="IPR027304">
    <property type="entry name" value="Trigger_fact/SurA_dom_sf"/>
</dbReference>
<organism evidence="2 3">
    <name type="scientific">Dietzia timorensis</name>
    <dbReference type="NCBI Taxonomy" id="499555"/>
    <lineage>
        <taxon>Bacteria</taxon>
        <taxon>Bacillati</taxon>
        <taxon>Actinomycetota</taxon>
        <taxon>Actinomycetes</taxon>
        <taxon>Mycobacteriales</taxon>
        <taxon>Dietziaceae</taxon>
        <taxon>Dietzia</taxon>
    </lineage>
</organism>
<evidence type="ECO:0000313" key="3">
    <source>
        <dbReference type="Proteomes" id="UP000186104"/>
    </source>
</evidence>
<sequence length="264" mass="28504">MLGSKKRLIAAVAGTAFVISGCGASGDDGEGTPPPEEQAAASSEQGDAGGSDPAAESGEPKPDLEGVPDVVAEVNGEEISKDDFKVVYESQFQQMAMQSQMSGQEVDQDQLKSATVDGLVDNELLAQDAEKQGISVSDDEAEQELTKLAETNQMSRDDFMAANKEQGLDEKRVLDEVKSQTLIKKLLESENGEFTASEEELQQSYQQVQQQQQMSGQGGQAQQLPPMEQVRPQLQDQVINQKLAEAMQKKADELRKGADVKINI</sequence>
<dbReference type="EMBL" id="CP015961">
    <property type="protein sequence ID" value="ANI94010.1"/>
    <property type="molecule type" value="Genomic_DNA"/>
</dbReference>
<dbReference type="PANTHER" id="PTHR47245:SF2">
    <property type="entry name" value="PEPTIDYL-PROLYL CIS-TRANS ISOMERASE HP_0175-RELATED"/>
    <property type="match status" value="1"/>
</dbReference>
<dbReference type="Gene3D" id="1.10.4030.10">
    <property type="entry name" value="Porin chaperone SurA, peptide-binding domain"/>
    <property type="match status" value="1"/>
</dbReference>
<dbReference type="SUPFAM" id="SSF109998">
    <property type="entry name" value="Triger factor/SurA peptide-binding domain-like"/>
    <property type="match status" value="1"/>
</dbReference>